<feature type="transmembrane region" description="Helical" evidence="9">
    <location>
        <begin position="884"/>
        <end position="911"/>
    </location>
</feature>
<dbReference type="GO" id="GO:0007165">
    <property type="term" value="P:signal transduction"/>
    <property type="evidence" value="ECO:0007669"/>
    <property type="project" value="UniProtKB-KW"/>
</dbReference>
<organism evidence="10 11">
    <name type="scientific">Acromyrmex charruanus</name>
    <dbReference type="NCBI Taxonomy" id="2715315"/>
    <lineage>
        <taxon>Eukaryota</taxon>
        <taxon>Metazoa</taxon>
        <taxon>Ecdysozoa</taxon>
        <taxon>Arthropoda</taxon>
        <taxon>Hexapoda</taxon>
        <taxon>Insecta</taxon>
        <taxon>Pterygota</taxon>
        <taxon>Neoptera</taxon>
        <taxon>Endopterygota</taxon>
        <taxon>Hymenoptera</taxon>
        <taxon>Apocrita</taxon>
        <taxon>Aculeata</taxon>
        <taxon>Formicoidea</taxon>
        <taxon>Formicidae</taxon>
        <taxon>Myrmicinae</taxon>
        <taxon>Acromyrmex</taxon>
    </lineage>
</organism>
<feature type="transmembrane region" description="Helical" evidence="9">
    <location>
        <begin position="564"/>
        <end position="587"/>
    </location>
</feature>
<feature type="transmembrane region" description="Helical" evidence="9">
    <location>
        <begin position="1029"/>
        <end position="1050"/>
    </location>
</feature>
<feature type="transmembrane region" description="Helical" evidence="9">
    <location>
        <begin position="401"/>
        <end position="425"/>
    </location>
</feature>
<feature type="transmembrane region" description="Helical" evidence="9">
    <location>
        <begin position="496"/>
        <end position="517"/>
    </location>
</feature>
<feature type="transmembrane region" description="Helical" evidence="9">
    <location>
        <begin position="184"/>
        <end position="211"/>
    </location>
</feature>
<proteinExistence type="predicted"/>
<name>A0A836GCN5_9HYME</name>
<evidence type="ECO:0000256" key="9">
    <source>
        <dbReference type="SAM" id="Phobius"/>
    </source>
</evidence>
<feature type="transmembrane region" description="Helical" evidence="9">
    <location>
        <begin position="950"/>
        <end position="982"/>
    </location>
</feature>
<dbReference type="PANTHER" id="PTHR21137:SF42">
    <property type="entry name" value="ODORANT RECEPTOR 83A"/>
    <property type="match status" value="1"/>
</dbReference>
<feature type="transmembrane region" description="Helical" evidence="9">
    <location>
        <begin position="258"/>
        <end position="279"/>
    </location>
</feature>
<feature type="transmembrane region" description="Helical" evidence="9">
    <location>
        <begin position="841"/>
        <end position="863"/>
    </location>
</feature>
<dbReference type="Pfam" id="PF02949">
    <property type="entry name" value="7tm_6"/>
    <property type="match status" value="3"/>
</dbReference>
<evidence type="ECO:0000313" key="10">
    <source>
        <dbReference type="EMBL" id="KAG5346269.1"/>
    </source>
</evidence>
<evidence type="ECO:0000256" key="3">
    <source>
        <dbReference type="ARBA" id="ARBA00022692"/>
    </source>
</evidence>
<feature type="transmembrane region" description="Helical" evidence="9">
    <location>
        <begin position="34"/>
        <end position="56"/>
    </location>
</feature>
<evidence type="ECO:0000256" key="5">
    <source>
        <dbReference type="ARBA" id="ARBA00022989"/>
    </source>
</evidence>
<keyword evidence="11" id="KW-1185">Reference proteome</keyword>
<keyword evidence="3 9" id="KW-0812">Transmembrane</keyword>
<feature type="transmembrane region" description="Helical" evidence="9">
    <location>
        <begin position="340"/>
        <end position="361"/>
    </location>
</feature>
<protein>
    <submittedName>
        <fullName evidence="10">OR13A protein</fullName>
    </submittedName>
</protein>
<comment type="subcellular location">
    <subcellularLocation>
        <location evidence="1">Membrane</location>
        <topology evidence="1">Multi-pass membrane protein</topology>
    </subcellularLocation>
</comment>
<evidence type="ECO:0000256" key="7">
    <source>
        <dbReference type="ARBA" id="ARBA00023170"/>
    </source>
</evidence>
<feature type="transmembrane region" description="Helical" evidence="9">
    <location>
        <begin position="1056"/>
        <end position="1081"/>
    </location>
</feature>
<dbReference type="Proteomes" id="UP000669903">
    <property type="component" value="Unassembled WGS sequence"/>
</dbReference>
<keyword evidence="6 9" id="KW-0472">Membrane</keyword>
<feature type="transmembrane region" description="Helical" evidence="9">
    <location>
        <begin position="291"/>
        <end position="310"/>
    </location>
</feature>
<dbReference type="InterPro" id="IPR004117">
    <property type="entry name" value="7tm6_olfct_rcpt"/>
</dbReference>
<dbReference type="EMBL" id="JAANIC010001623">
    <property type="protein sequence ID" value="KAG5346269.1"/>
    <property type="molecule type" value="Genomic_DNA"/>
</dbReference>
<evidence type="ECO:0000256" key="2">
    <source>
        <dbReference type="ARBA" id="ARBA00022606"/>
    </source>
</evidence>
<evidence type="ECO:0000256" key="4">
    <source>
        <dbReference type="ARBA" id="ARBA00022725"/>
    </source>
</evidence>
<dbReference type="GO" id="GO:0005886">
    <property type="term" value="C:plasma membrane"/>
    <property type="evidence" value="ECO:0007669"/>
    <property type="project" value="UniProtKB-SubCell"/>
</dbReference>
<feature type="transmembrane region" description="Helical" evidence="9">
    <location>
        <begin position="664"/>
        <end position="685"/>
    </location>
</feature>
<evidence type="ECO:0000256" key="1">
    <source>
        <dbReference type="ARBA" id="ARBA00004141"/>
    </source>
</evidence>
<feature type="transmembrane region" description="Helical" evidence="9">
    <location>
        <begin position="62"/>
        <end position="82"/>
    </location>
</feature>
<evidence type="ECO:0000256" key="8">
    <source>
        <dbReference type="ARBA" id="ARBA00023224"/>
    </source>
</evidence>
<keyword evidence="8" id="KW-0807">Transducer</keyword>
<dbReference type="GO" id="GO:0004984">
    <property type="term" value="F:olfactory receptor activity"/>
    <property type="evidence" value="ECO:0007669"/>
    <property type="project" value="InterPro"/>
</dbReference>
<dbReference type="AlphaFoldDB" id="A0A836GCN5"/>
<evidence type="ECO:0000313" key="11">
    <source>
        <dbReference type="Proteomes" id="UP000669903"/>
    </source>
</evidence>
<feature type="transmembrane region" description="Helical" evidence="9">
    <location>
        <begin position="627"/>
        <end position="652"/>
    </location>
</feature>
<keyword evidence="4" id="KW-0552">Olfaction</keyword>
<keyword evidence="5 9" id="KW-1133">Transmembrane helix</keyword>
<keyword evidence="2" id="KW-0716">Sensory transduction</keyword>
<evidence type="ECO:0000256" key="6">
    <source>
        <dbReference type="ARBA" id="ARBA00023136"/>
    </source>
</evidence>
<feature type="transmembrane region" description="Helical" evidence="9">
    <location>
        <begin position="122"/>
        <end position="140"/>
    </location>
</feature>
<accession>A0A836GCN5</accession>
<keyword evidence="7" id="KW-0675">Receptor</keyword>
<feature type="non-terminal residue" evidence="10">
    <location>
        <position position="1"/>
    </location>
</feature>
<comment type="caution">
    <text evidence="10">The sequence shown here is derived from an EMBL/GenBank/DDBJ whole genome shotgun (WGS) entry which is preliminary data.</text>
</comment>
<reference evidence="10" key="1">
    <citation type="submission" date="2020-03" db="EMBL/GenBank/DDBJ databases">
        <title>Relaxed selection underlies rapid genomic changes in the transitions from sociality to social parasitism in ants.</title>
        <authorList>
            <person name="Bi X."/>
        </authorList>
    </citation>
    <scope>NUCLEOTIDE SEQUENCE</scope>
    <source>
        <strain evidence="10">BGI-DK2014a</strain>
        <tissue evidence="10">Whole body</tissue>
    </source>
</reference>
<dbReference type="GO" id="GO:0005549">
    <property type="term" value="F:odorant binding"/>
    <property type="evidence" value="ECO:0007669"/>
    <property type="project" value="InterPro"/>
</dbReference>
<sequence length="1156" mass="135418">LQNKVDYIEDLFVYLERIFSVGGIWPSERSYVRFAIYITYFIHYFIMAFTEFYNVFGNLELMVMSLVETIAHIMTFSIMWLIRCSNLLKIIIDEIKKDIAERKFENSEEEIIYYNYNRISKIFTYGSNVGMLITISLLYFRPLMYLAITNQALRNSTELLTLPYRIHSFFDTTNLRTYTLMYLYLFPMIYIAICHMAAICLVVVLVFHICGELAILSYRIRHIGENSQIILVHRIRNIIRMHLKIIWMAKSVDNTFNLILLDELFGNSVVLAISLYYVMMNLDISEIPTCFTFIFFAITALVMLFGYCLIGDQLAQQCISVQNAYYQCNWYQMPLSFRKCLLICMIRGQVILYLTAGRFYIFSLNSFTDDQKDLDRAAKVLFWNKRLMSTLGLWPIQSNDLIFSINFGYFTLLLILEYLDFFLYIGDFEHVIMNLTENIAFVQMFVRMSTLRLYNDEIGEVIMEAMKDFDKANYKTTEEIKTFITYYAKSRIFFKLMMVFVTITASSYYLTPILIILGNGGLPEIVTNENVTQIIYLLPYRFHLFYAIENIRTYTITYVWQMPFAFISAFGQSTADCIMITLVFHICGQMSVLALRINNIDTEVYDCGPEMRHVMFMHVRLLRMGKIIGKAFSATLLAHLLGATCLVSILGYQMLTNLSKGETGVVPLLVKFFIFIFLVLLILYAHCTVGENLLTEIKKELHIIYNKICVPYLSTIFCCFFHNVNNHFYRVLKCVRSQKPLCLIAGKFTMFCLSTLTDVLKTSMGYLSNIILQNKIDRIEDLFVHLERIFSIGGIWPFKQTYIRFAIYISYFTLYLIMAYTDFYDAFGNLELMVMNLVETMAYSMTCLLVWLIRCSNLLKLLIHVIKKDMVERKFENFEEERIYYNYNFISKIFSYGSIVGMFITVVLLYFRPLVYLLTINQASRNNTESFMLPYRIHPFFDISNTHTYILMYLCLFPLIYFSICHMAAICLMVILVFHICGELSILAYRIRHIKEYSQTMIVDRIRSFVRMHLKIIWMAKSMDDTFNLILLDELVGNSVVLAISLYYVIMNLDVSEIATCCTFIFFAIIALVMLFGYCLIGDQLTQQCLSVQDAYYECNWYEMPLDCKKCLLICMIRGQVMLYLTAGKFYIFSLNSFTDVIKTSLAYLSMLRTLL</sequence>
<feature type="non-terminal residue" evidence="10">
    <location>
        <position position="1156"/>
    </location>
</feature>
<dbReference type="PANTHER" id="PTHR21137">
    <property type="entry name" value="ODORANT RECEPTOR"/>
    <property type="match status" value="1"/>
</dbReference>
<gene>
    <name evidence="10" type="primary">Or13a_8</name>
    <name evidence="10" type="ORF">G6Z76_0011853</name>
</gene>
<feature type="transmembrane region" description="Helical" evidence="9">
    <location>
        <begin position="802"/>
        <end position="821"/>
    </location>
</feature>